<keyword evidence="1" id="KW-0812">Transmembrane</keyword>
<dbReference type="InterPro" id="IPR010364">
    <property type="entry name" value="Uncharacterised_IM_CreD"/>
</dbReference>
<feature type="transmembrane region" description="Helical" evidence="1">
    <location>
        <begin position="420"/>
        <end position="441"/>
    </location>
</feature>
<dbReference type="Pfam" id="PF06123">
    <property type="entry name" value="CreD"/>
    <property type="match status" value="1"/>
</dbReference>
<keyword evidence="1" id="KW-0472">Membrane</keyword>
<dbReference type="GO" id="GO:0005886">
    <property type="term" value="C:plasma membrane"/>
    <property type="evidence" value="ECO:0007669"/>
    <property type="project" value="TreeGrafter"/>
</dbReference>
<dbReference type="KEGG" id="drg:H9K76_00740"/>
<dbReference type="EMBL" id="CP060714">
    <property type="protein sequence ID" value="QNN57465.1"/>
    <property type="molecule type" value="Genomic_DNA"/>
</dbReference>
<gene>
    <name evidence="2" type="primary">creD</name>
    <name evidence="2" type="ORF">H9K76_00740</name>
</gene>
<evidence type="ECO:0000256" key="1">
    <source>
        <dbReference type="SAM" id="Phobius"/>
    </source>
</evidence>
<dbReference type="PANTHER" id="PTHR30092">
    <property type="entry name" value="INNER MEMBRANE PROTEIN CRED"/>
    <property type="match status" value="1"/>
</dbReference>
<organism evidence="2 3">
    <name type="scientific">Diaphorobacter ruginosibacter</name>
    <dbReference type="NCBI Taxonomy" id="1715720"/>
    <lineage>
        <taxon>Bacteria</taxon>
        <taxon>Pseudomonadati</taxon>
        <taxon>Pseudomonadota</taxon>
        <taxon>Betaproteobacteria</taxon>
        <taxon>Burkholderiales</taxon>
        <taxon>Comamonadaceae</taxon>
        <taxon>Diaphorobacter</taxon>
    </lineage>
</organism>
<accession>A0A7G9RPE0</accession>
<feature type="transmembrane region" description="Helical" evidence="1">
    <location>
        <begin position="394"/>
        <end position="413"/>
    </location>
</feature>
<feature type="transmembrane region" description="Helical" evidence="1">
    <location>
        <begin position="343"/>
        <end position="361"/>
    </location>
</feature>
<proteinExistence type="predicted"/>
<dbReference type="AlphaFoldDB" id="A0A7G9RPE0"/>
<dbReference type="Proteomes" id="UP000515811">
    <property type="component" value="Chromosome"/>
</dbReference>
<keyword evidence="3" id="KW-1185">Reference proteome</keyword>
<dbReference type="PIRSF" id="PIRSF004548">
    <property type="entry name" value="CreD"/>
    <property type="match status" value="1"/>
</dbReference>
<protein>
    <submittedName>
        <fullName evidence="2">Cell envelope integrity protein CreD</fullName>
    </submittedName>
</protein>
<keyword evidence="1" id="KW-1133">Transmembrane helix</keyword>
<dbReference type="NCBIfam" id="NF008712">
    <property type="entry name" value="PRK11715.1-1"/>
    <property type="match status" value="1"/>
</dbReference>
<dbReference type="PANTHER" id="PTHR30092:SF0">
    <property type="entry name" value="INNER MEMBRANE PROTEIN CRED"/>
    <property type="match status" value="1"/>
</dbReference>
<sequence length="490" mass="53454">MKFPLLSKLFALALVIALLLFGLGMIESVVNDRQYYRNETERSVVQSLAGTQTLVGPLIHSACVESWDVVSGTGKDRSVSEQRREFLLTTLPENLKVRTRAAMEERARGLHKVNAYTLKAQVTAQWPDMQQLRPQRTMKDSRMQCGDPILMMAVGDARGIRTAQMELDGKSIALKPGTFHPIYTRGLHAALPEAIRNEKEALEVSLDLELVGTRSVAFVPIGGNNDVQVQSSWPHPSFAGRFLPSEREVSDEGFDARWRVSSLATTAQQDVRLGRRACTGDNDFEDRGEPSQAYEATTSAAVDVAAALPAHMARPVSGCADSFSIAFVDPVNPYLLANRATKYGVLFIALTFVAVGLFELMKKLRVHPVQYLLVGAALTSFFLLLVSLSEHLSFGLSYAIASSACVLLLGYYASHILGSVRLGIPFGLGIATLYGMLYVLLQLEQTALVVGSVALFLVLGAIMVLTRRVNWYELASRNGQRTSGAEGAVA</sequence>
<feature type="transmembrane region" description="Helical" evidence="1">
    <location>
        <begin position="368"/>
        <end position="388"/>
    </location>
</feature>
<evidence type="ECO:0000313" key="3">
    <source>
        <dbReference type="Proteomes" id="UP000515811"/>
    </source>
</evidence>
<evidence type="ECO:0000313" key="2">
    <source>
        <dbReference type="EMBL" id="QNN57465.1"/>
    </source>
</evidence>
<name>A0A7G9RPE0_9BURK</name>
<dbReference type="RefSeq" id="WP_187597718.1">
    <property type="nucleotide sequence ID" value="NZ_CP060714.1"/>
</dbReference>
<feature type="transmembrane region" description="Helical" evidence="1">
    <location>
        <begin position="447"/>
        <end position="466"/>
    </location>
</feature>
<reference evidence="2 3" key="1">
    <citation type="submission" date="2020-08" db="EMBL/GenBank/DDBJ databases">
        <title>Genome sequence of Diaphorobacter ruginosibacter DSM 27467T.</title>
        <authorList>
            <person name="Hyun D.-W."/>
            <person name="Bae J.-W."/>
        </authorList>
    </citation>
    <scope>NUCLEOTIDE SEQUENCE [LARGE SCALE GENOMIC DNA]</scope>
    <source>
        <strain evidence="2 3">DSM 27467</strain>
    </source>
</reference>